<dbReference type="PANTHER" id="PTHR45138:SF9">
    <property type="entry name" value="DIGUANYLATE CYCLASE DGCM-RELATED"/>
    <property type="match status" value="1"/>
</dbReference>
<dbReference type="GO" id="GO:0043709">
    <property type="term" value="P:cell adhesion involved in single-species biofilm formation"/>
    <property type="evidence" value="ECO:0007669"/>
    <property type="project" value="TreeGrafter"/>
</dbReference>
<dbReference type="InterPro" id="IPR015168">
    <property type="entry name" value="SsuA/THI5"/>
</dbReference>
<keyword evidence="4" id="KW-0812">Transmembrane</keyword>
<dbReference type="Gene3D" id="3.30.70.270">
    <property type="match status" value="1"/>
</dbReference>
<feature type="transmembrane region" description="Helical" evidence="4">
    <location>
        <begin position="326"/>
        <end position="344"/>
    </location>
</feature>
<evidence type="ECO:0000256" key="4">
    <source>
        <dbReference type="SAM" id="Phobius"/>
    </source>
</evidence>
<dbReference type="FunFam" id="3.30.70.270:FF:000001">
    <property type="entry name" value="Diguanylate cyclase domain protein"/>
    <property type="match status" value="1"/>
</dbReference>
<dbReference type="CDD" id="cd01949">
    <property type="entry name" value="GGDEF"/>
    <property type="match status" value="1"/>
</dbReference>
<dbReference type="InterPro" id="IPR043128">
    <property type="entry name" value="Rev_trsase/Diguanyl_cyclase"/>
</dbReference>
<dbReference type="GO" id="GO:0052621">
    <property type="term" value="F:diguanylate cyclase activity"/>
    <property type="evidence" value="ECO:0007669"/>
    <property type="project" value="UniProtKB-EC"/>
</dbReference>
<dbReference type="Gene3D" id="3.40.190.10">
    <property type="entry name" value="Periplasmic binding protein-like II"/>
    <property type="match status" value="2"/>
</dbReference>
<feature type="signal peptide" evidence="5">
    <location>
        <begin position="1"/>
        <end position="22"/>
    </location>
</feature>
<keyword evidence="5" id="KW-0732">Signal</keyword>
<evidence type="ECO:0000313" key="7">
    <source>
        <dbReference type="EMBL" id="BBB29799.1"/>
    </source>
</evidence>
<keyword evidence="4" id="KW-0472">Membrane</keyword>
<dbReference type="InterPro" id="IPR029787">
    <property type="entry name" value="Nucleotide_cyclase"/>
</dbReference>
<keyword evidence="4" id="KW-1133">Transmembrane helix</keyword>
<evidence type="ECO:0000256" key="3">
    <source>
        <dbReference type="ARBA" id="ARBA00034247"/>
    </source>
</evidence>
<feature type="domain" description="GGDEF" evidence="6">
    <location>
        <begin position="390"/>
        <end position="517"/>
    </location>
</feature>
<dbReference type="GO" id="GO:0005886">
    <property type="term" value="C:plasma membrane"/>
    <property type="evidence" value="ECO:0007669"/>
    <property type="project" value="TreeGrafter"/>
</dbReference>
<dbReference type="PROSITE" id="PS50887">
    <property type="entry name" value="GGDEF"/>
    <property type="match status" value="1"/>
</dbReference>
<dbReference type="EMBL" id="AP014546">
    <property type="protein sequence ID" value="BBB29799.1"/>
    <property type="molecule type" value="Genomic_DNA"/>
</dbReference>
<dbReference type="KEGG" id="njp:NEJAP_1849"/>
<dbReference type="GO" id="GO:1902201">
    <property type="term" value="P:negative regulation of bacterial-type flagellum-dependent cell motility"/>
    <property type="evidence" value="ECO:0007669"/>
    <property type="project" value="TreeGrafter"/>
</dbReference>
<sequence>MKRSSCCGILITLLLLSINSYSAHKQQKVSLQLLWKHQFQFAGYYIAKEKGFYAQENLNVDIHEYQQGIDTVNSIVNDDIMFAVGRSSIIVNKGNGAPLTALFATFQKSPLMLLTRGDINKPEELKNKHLMLTNDALDVVEVQAMLMRAGLTPNDYIQQTHSFDISDLINGKTDVMGAYISNEPYQMITKNLPYSVIHPADYGFDMYSDILFTHSKTVQEKPLLTDKFFRSSIKGWLYAFDNIEETSKIIFEKYNTQGRTLEALIYEGEELKKLAYLSSPFGNIDQNRFKEMANIYLISGHLNADYDISNFIYKGNKSLSRSSDLLFLWLIVIAMVLLICFLLYKNRVTTVRNTQLIVIAEQDQLTGLYNRRKLADSLAEYINLSARYQWTLSCIFIDIDNFKTINDTHGLNTGDNVLKELAQLLQQQTRRTDIVGRWGGEEFVIILPETNLQTAELIAAKLRKSVADNNFCFEHEVFCSLGVTQYVRDETIEEFIGRAVDALYIAKHEGRNRTAVL</sequence>
<reference evidence="7 8" key="1">
    <citation type="journal article" date="2008" name="Int. J. Syst. Evol. Microbiol.">
        <title>Neptunomonas japonica sp. nov., an Osedax japonicus symbiont-like bacterium isolated from sediment adjacent to sperm whale carcasses off Kagoshima, Japan.</title>
        <authorList>
            <person name="Miyazaki M."/>
            <person name="Nogi Y."/>
            <person name="Fujiwara Y."/>
            <person name="Kawato M."/>
            <person name="Kubokawa K."/>
            <person name="Horikoshi K."/>
        </authorList>
    </citation>
    <scope>NUCLEOTIDE SEQUENCE [LARGE SCALE GENOMIC DNA]</scope>
    <source>
        <strain evidence="7 8">JAMM 1380</strain>
    </source>
</reference>
<dbReference type="SMART" id="SM00267">
    <property type="entry name" value="GGDEF"/>
    <property type="match status" value="1"/>
</dbReference>
<dbReference type="Pfam" id="PF00990">
    <property type="entry name" value="GGDEF"/>
    <property type="match status" value="1"/>
</dbReference>
<accession>A0A7R6PC59</accession>
<dbReference type="SUPFAM" id="SSF53850">
    <property type="entry name" value="Periplasmic binding protein-like II"/>
    <property type="match status" value="1"/>
</dbReference>
<keyword evidence="8" id="KW-1185">Reference proteome</keyword>
<evidence type="ECO:0000259" key="6">
    <source>
        <dbReference type="PROSITE" id="PS50887"/>
    </source>
</evidence>
<gene>
    <name evidence="7" type="ORF">NEJAP_1849</name>
</gene>
<dbReference type="NCBIfam" id="TIGR00254">
    <property type="entry name" value="GGDEF"/>
    <property type="match status" value="1"/>
</dbReference>
<dbReference type="Pfam" id="PF09084">
    <property type="entry name" value="NMT1"/>
    <property type="match status" value="1"/>
</dbReference>
<name>A0A7R6PC59_9GAMM</name>
<evidence type="ECO:0000256" key="5">
    <source>
        <dbReference type="SAM" id="SignalP"/>
    </source>
</evidence>
<organism evidence="7 8">
    <name type="scientific">Neptunomonas japonica JAMM 1380</name>
    <dbReference type="NCBI Taxonomy" id="1441457"/>
    <lineage>
        <taxon>Bacteria</taxon>
        <taxon>Pseudomonadati</taxon>
        <taxon>Pseudomonadota</taxon>
        <taxon>Gammaproteobacteria</taxon>
        <taxon>Oceanospirillales</taxon>
        <taxon>Oceanospirillaceae</taxon>
        <taxon>Neptunomonas</taxon>
    </lineage>
</organism>
<dbReference type="InterPro" id="IPR050469">
    <property type="entry name" value="Diguanylate_Cyclase"/>
</dbReference>
<dbReference type="InterPro" id="IPR000160">
    <property type="entry name" value="GGDEF_dom"/>
</dbReference>
<feature type="chain" id="PRO_5032405018" description="diguanylate cyclase" evidence="5">
    <location>
        <begin position="23"/>
        <end position="517"/>
    </location>
</feature>
<dbReference type="PANTHER" id="PTHR45138">
    <property type="entry name" value="REGULATORY COMPONENTS OF SENSORY TRANSDUCTION SYSTEM"/>
    <property type="match status" value="1"/>
</dbReference>
<comment type="catalytic activity">
    <reaction evidence="3">
        <text>2 GTP = 3',3'-c-di-GMP + 2 diphosphate</text>
        <dbReference type="Rhea" id="RHEA:24898"/>
        <dbReference type="ChEBI" id="CHEBI:33019"/>
        <dbReference type="ChEBI" id="CHEBI:37565"/>
        <dbReference type="ChEBI" id="CHEBI:58805"/>
        <dbReference type="EC" id="2.7.7.65"/>
    </reaction>
</comment>
<dbReference type="AlphaFoldDB" id="A0A7R6PC59"/>
<comment type="cofactor">
    <cofactor evidence="1">
        <name>Mg(2+)</name>
        <dbReference type="ChEBI" id="CHEBI:18420"/>
    </cofactor>
</comment>
<protein>
    <recommendedName>
        <fullName evidence="2">diguanylate cyclase</fullName>
        <ecNumber evidence="2">2.7.7.65</ecNumber>
    </recommendedName>
</protein>
<evidence type="ECO:0000313" key="8">
    <source>
        <dbReference type="Proteomes" id="UP000595332"/>
    </source>
</evidence>
<evidence type="ECO:0000256" key="2">
    <source>
        <dbReference type="ARBA" id="ARBA00012528"/>
    </source>
</evidence>
<proteinExistence type="predicted"/>
<evidence type="ECO:0000256" key="1">
    <source>
        <dbReference type="ARBA" id="ARBA00001946"/>
    </source>
</evidence>
<dbReference type="SUPFAM" id="SSF55073">
    <property type="entry name" value="Nucleotide cyclase"/>
    <property type="match status" value="1"/>
</dbReference>
<dbReference type="EC" id="2.7.7.65" evidence="2"/>
<dbReference type="RefSeq" id="WP_201350390.1">
    <property type="nucleotide sequence ID" value="NZ_AP014546.1"/>
</dbReference>
<dbReference type="Proteomes" id="UP000595332">
    <property type="component" value="Chromosome"/>
</dbReference>